<dbReference type="AlphaFoldDB" id="A0A168MWH7"/>
<dbReference type="Pfam" id="PF14317">
    <property type="entry name" value="YcxB"/>
    <property type="match status" value="1"/>
</dbReference>
<name>A0A168MWH7_9BACL</name>
<organism evidence="3 4">
    <name type="scientific">Paenibacillus antarcticus</name>
    <dbReference type="NCBI Taxonomy" id="253703"/>
    <lineage>
        <taxon>Bacteria</taxon>
        <taxon>Bacillati</taxon>
        <taxon>Bacillota</taxon>
        <taxon>Bacilli</taxon>
        <taxon>Bacillales</taxon>
        <taxon>Paenibacillaceae</taxon>
        <taxon>Paenibacillus</taxon>
    </lineage>
</organism>
<dbReference type="Proteomes" id="UP000077355">
    <property type="component" value="Unassembled WGS sequence"/>
</dbReference>
<gene>
    <name evidence="3" type="ORF">PBAT_14415</name>
</gene>
<keyword evidence="1" id="KW-1133">Transmembrane helix</keyword>
<evidence type="ECO:0000313" key="4">
    <source>
        <dbReference type="Proteomes" id="UP000077355"/>
    </source>
</evidence>
<dbReference type="EMBL" id="LVJI01000018">
    <property type="protein sequence ID" value="OAB45130.1"/>
    <property type="molecule type" value="Genomic_DNA"/>
</dbReference>
<evidence type="ECO:0000256" key="1">
    <source>
        <dbReference type="SAM" id="Phobius"/>
    </source>
</evidence>
<protein>
    <recommendedName>
        <fullName evidence="2">YcxB-like C-terminal domain-containing protein</fullName>
    </recommendedName>
</protein>
<feature type="transmembrane region" description="Helical" evidence="1">
    <location>
        <begin position="29"/>
        <end position="46"/>
    </location>
</feature>
<evidence type="ECO:0000259" key="2">
    <source>
        <dbReference type="Pfam" id="PF14317"/>
    </source>
</evidence>
<dbReference type="RefSeq" id="WP_068650650.1">
    <property type="nucleotide sequence ID" value="NZ_CP043611.1"/>
</dbReference>
<feature type="transmembrane region" description="Helical" evidence="1">
    <location>
        <begin position="52"/>
        <end position="72"/>
    </location>
</feature>
<keyword evidence="1" id="KW-0472">Membrane</keyword>
<keyword evidence="1" id="KW-0812">Transmembrane</keyword>
<reference evidence="3 4" key="1">
    <citation type="submission" date="2016-03" db="EMBL/GenBank/DDBJ databases">
        <title>Draft genome sequence of Paenibacillus antarcticus CECT 5836.</title>
        <authorList>
            <person name="Shin S.-K."/>
            <person name="Yi H."/>
        </authorList>
    </citation>
    <scope>NUCLEOTIDE SEQUENCE [LARGE SCALE GENOMIC DNA]</scope>
    <source>
        <strain evidence="3 4">CECT 5836</strain>
    </source>
</reference>
<proteinExistence type="predicted"/>
<dbReference type="OrthoDB" id="2866610at2"/>
<keyword evidence="4" id="KW-1185">Reference proteome</keyword>
<sequence>MVSELTFKTKLKLENVIEYNNSFSKNRRIYLTVLFFVGMFVILFLTEQEKSNNIATMLIIDFIGSIIIWFLIKFRIKSHSKKTFQSDNLAQQEYTYTINELGLRFESESSNGNIKWADVKKVSETKNLYLVFISSNKSFVMPKSSISSAKERLTLKYLISLNLDSKKVQFRT</sequence>
<comment type="caution">
    <text evidence="3">The sequence shown here is derived from an EMBL/GenBank/DDBJ whole genome shotgun (WGS) entry which is preliminary data.</text>
</comment>
<feature type="domain" description="YcxB-like C-terminal" evidence="2">
    <location>
        <begin position="99"/>
        <end position="156"/>
    </location>
</feature>
<evidence type="ECO:0000313" key="3">
    <source>
        <dbReference type="EMBL" id="OAB45130.1"/>
    </source>
</evidence>
<accession>A0A168MWH7</accession>
<dbReference type="InterPro" id="IPR025588">
    <property type="entry name" value="YcxB-like_C"/>
</dbReference>